<protein>
    <submittedName>
        <fullName evidence="1">Adhesion G protein-coupled receptor L1</fullName>
    </submittedName>
</protein>
<proteinExistence type="predicted"/>
<dbReference type="EMBL" id="JAICCE010000009">
    <property type="protein sequence ID" value="KAG9272867.1"/>
    <property type="molecule type" value="Genomic_DNA"/>
</dbReference>
<comment type="caution">
    <text evidence="1">The sequence shown here is derived from an EMBL/GenBank/DDBJ whole genome shotgun (WGS) entry which is preliminary data.</text>
</comment>
<evidence type="ECO:0000313" key="1">
    <source>
        <dbReference type="EMBL" id="KAG9272867.1"/>
    </source>
</evidence>
<evidence type="ECO:0000313" key="2">
    <source>
        <dbReference type="Proteomes" id="UP000752171"/>
    </source>
</evidence>
<dbReference type="AlphaFoldDB" id="A0A8T2LPV0"/>
<dbReference type="Proteomes" id="UP000752171">
    <property type="component" value="Unassembled WGS sequence"/>
</dbReference>
<sequence length="80" mass="8668">MASRPAGDAQPLTLRHGVRCEAGAEVSLESVLLAIGEQVGCDNIVSASRMYRAVVVFVKDRELVHTLVEHGITTVWIQPI</sequence>
<keyword evidence="1" id="KW-0675">Receptor</keyword>
<name>A0A8T2LPV0_ASTMX</name>
<organism evidence="1 2">
    <name type="scientific">Astyanax mexicanus</name>
    <name type="common">Blind cave fish</name>
    <name type="synonym">Astyanax fasciatus mexicanus</name>
    <dbReference type="NCBI Taxonomy" id="7994"/>
    <lineage>
        <taxon>Eukaryota</taxon>
        <taxon>Metazoa</taxon>
        <taxon>Chordata</taxon>
        <taxon>Craniata</taxon>
        <taxon>Vertebrata</taxon>
        <taxon>Euteleostomi</taxon>
        <taxon>Actinopterygii</taxon>
        <taxon>Neopterygii</taxon>
        <taxon>Teleostei</taxon>
        <taxon>Ostariophysi</taxon>
        <taxon>Characiformes</taxon>
        <taxon>Characoidei</taxon>
        <taxon>Acestrorhamphidae</taxon>
        <taxon>Acestrorhamphinae</taxon>
        <taxon>Astyanax</taxon>
    </lineage>
</organism>
<reference evidence="1 2" key="1">
    <citation type="submission" date="2021-07" db="EMBL/GenBank/DDBJ databases">
        <authorList>
            <person name="Imarazene B."/>
            <person name="Zahm M."/>
            <person name="Klopp C."/>
            <person name="Cabau C."/>
            <person name="Beille S."/>
            <person name="Jouanno E."/>
            <person name="Castinel A."/>
            <person name="Lluch J."/>
            <person name="Gil L."/>
            <person name="Kuchtly C."/>
            <person name="Lopez Roques C."/>
            <person name="Donnadieu C."/>
            <person name="Parrinello H."/>
            <person name="Journot L."/>
            <person name="Du K."/>
            <person name="Schartl M."/>
            <person name="Retaux S."/>
            <person name="Guiguen Y."/>
        </authorList>
    </citation>
    <scope>NUCLEOTIDE SEQUENCE [LARGE SCALE GENOMIC DNA]</scope>
    <source>
        <strain evidence="1">Pach_M1</strain>
        <tissue evidence="1">Testis</tissue>
    </source>
</reference>
<gene>
    <name evidence="1" type="ORF">AMEX_G11937</name>
</gene>
<accession>A0A8T2LPV0</accession>